<keyword evidence="1" id="KW-0472">Membrane</keyword>
<accession>A0A0S1SHA9</accession>
<accession>A0A0S1SLA0</accession>
<dbReference type="AlphaFoldDB" id="A0A0S1SUB8"/>
<reference evidence="3" key="1">
    <citation type="submission" date="2015-10" db="EMBL/GenBank/DDBJ databases">
        <title>Analysis of five complete genome sequences for members of the class Peribacteria in the recently recognized Peregrinibacteria bacterial phylum.</title>
        <authorList>
            <person name="Anantharaman K."/>
            <person name="Brown C.T."/>
            <person name="Burstein D."/>
            <person name="Castelle C.J."/>
            <person name="Probst A.J."/>
            <person name="Thomas B.C."/>
            <person name="Williams K.H."/>
            <person name="Banfield J.F."/>
        </authorList>
    </citation>
    <scope>NUCLEOTIDE SEQUENCE [LARGE SCALE GENOMIC DNA]</scope>
</reference>
<evidence type="ECO:0000256" key="1">
    <source>
        <dbReference type="SAM" id="Phobius"/>
    </source>
</evidence>
<sequence length="297" mass="32986">MHHSRSFLSDVCLGFLTFIIIGFFLTSLHAGWVPDLKVLAQSAIVDVGCGNGAVDTGEECDGGTKFQDGLYYRCTACRWEQQTDDPIVQTNDSFCCLSNGRTARCTRLYLNQPCLATGQETDVQLFSTYSNNQTACEEQRRTGLCNDLPESSASSSAASSVSSAWCGDNVKQPNEECDWGGNNSDTLPNRCRKDCTYPTCGNGHVDDNFNDPVSGKTINEECDNIEYVLEGTSYPAVSDLQWAWNSHEYCSNQCTIKETTTNSIFFMFPRAIETPLYIVRPVFDWNSIFFPFSSLGF</sequence>
<proteinExistence type="predicted"/>
<protein>
    <submittedName>
        <fullName evidence="2">Uncharacterized protein</fullName>
    </submittedName>
</protein>
<dbReference type="KEGG" id="prf:PeribacterA2_0397"/>
<dbReference type="EMBL" id="CP013065">
    <property type="protein sequence ID" value="ALM13090.1"/>
    <property type="molecule type" value="Genomic_DNA"/>
</dbReference>
<accession>A0A0S1SKS2</accession>
<dbReference type="STRING" id="1735162.PeribacterB2_0397"/>
<keyword evidence="1" id="KW-0812">Transmembrane</keyword>
<evidence type="ECO:0000313" key="2">
    <source>
        <dbReference type="EMBL" id="ALM13090.1"/>
    </source>
</evidence>
<gene>
    <name evidence="2" type="ORF">PeribacterD1_0397</name>
</gene>
<name>A0A0S1SUB8_9BACT</name>
<reference evidence="2 3" key="2">
    <citation type="journal article" date="2016" name="PeerJ">
        <title>Analysis of five complete genome sequences for members of the class Peribacteria in the recently recognized Peregrinibacteria bacterial phylum.</title>
        <authorList>
            <person name="Anantharaman K."/>
            <person name="Brown C.T."/>
            <person name="Burstein D."/>
            <person name="Castelle C.J."/>
            <person name="Probst A.J."/>
            <person name="Thomas B.C."/>
            <person name="Williams K.H."/>
            <person name="Banfield J.F."/>
        </authorList>
    </citation>
    <scope>NUCLEOTIDE SEQUENCE [LARGE SCALE GENOMIC DNA]</scope>
    <source>
        <strain evidence="2">RIFOXYD1_FULL_PER-ii_59_16</strain>
    </source>
</reference>
<evidence type="ECO:0000313" key="3">
    <source>
        <dbReference type="Proteomes" id="UP000069135"/>
    </source>
</evidence>
<dbReference type="Proteomes" id="UP000069135">
    <property type="component" value="Chromosome"/>
</dbReference>
<accession>A0A0S1SQ90</accession>
<accession>A0A0S1SUB8</accession>
<keyword evidence="1" id="KW-1133">Transmembrane helix</keyword>
<organism evidence="2 3">
    <name type="scientific">Candidatus Peribacter riflensis</name>
    <dbReference type="NCBI Taxonomy" id="1735162"/>
    <lineage>
        <taxon>Bacteria</taxon>
        <taxon>Candidatus Peregrinibacteriota</taxon>
        <taxon>Candidatus Peribacteria</taxon>
        <taxon>Candidatus Peribacterales</taxon>
        <taxon>Candidatus Peribacteraceae</taxon>
        <taxon>Candidatus Peribacter</taxon>
    </lineage>
</organism>
<feature type="transmembrane region" description="Helical" evidence="1">
    <location>
        <begin position="12"/>
        <end position="32"/>
    </location>
</feature>